<dbReference type="RefSeq" id="WP_416207460.1">
    <property type="nucleotide sequence ID" value="NZ_JBBKTX010000037.1"/>
</dbReference>
<sequence>MGAPRFQLHRYEQLTREIQAGRYSPGERIPGTRVLAETHGVSINTVLQAQKLLENQRMIEAVPRSGFFVKWRGEDAAQLVKSPAKA</sequence>
<dbReference type="Gene3D" id="1.10.10.10">
    <property type="entry name" value="Winged helix-like DNA-binding domain superfamily/Winged helix DNA-binding domain"/>
    <property type="match status" value="1"/>
</dbReference>
<feature type="domain" description="HTH gntR-type" evidence="5">
    <location>
        <begin position="4"/>
        <end position="72"/>
    </location>
</feature>
<dbReference type="PROSITE" id="PS50949">
    <property type="entry name" value="HTH_GNTR"/>
    <property type="match status" value="1"/>
</dbReference>
<evidence type="ECO:0000256" key="2">
    <source>
        <dbReference type="ARBA" id="ARBA00023015"/>
    </source>
</evidence>
<dbReference type="InterPro" id="IPR000524">
    <property type="entry name" value="Tscrpt_reg_HTH_GntR"/>
</dbReference>
<keyword evidence="1" id="KW-0663">Pyridoxal phosphate</keyword>
<dbReference type="PANTHER" id="PTHR46577:SF1">
    <property type="entry name" value="HTH-TYPE TRANSCRIPTIONAL REGULATORY PROTEIN GABR"/>
    <property type="match status" value="1"/>
</dbReference>
<evidence type="ECO:0000256" key="3">
    <source>
        <dbReference type="ARBA" id="ARBA00023125"/>
    </source>
</evidence>
<organism evidence="6 7">
    <name type="scientific">Oceanobacter antarcticus</name>
    <dbReference type="NCBI Taxonomy" id="3133425"/>
    <lineage>
        <taxon>Bacteria</taxon>
        <taxon>Pseudomonadati</taxon>
        <taxon>Pseudomonadota</taxon>
        <taxon>Gammaproteobacteria</taxon>
        <taxon>Oceanospirillales</taxon>
        <taxon>Oceanospirillaceae</taxon>
        <taxon>Oceanobacter</taxon>
    </lineage>
</organism>
<name>A0ABW8NNR9_9GAMM</name>
<accession>A0ABW8NNR9</accession>
<evidence type="ECO:0000256" key="4">
    <source>
        <dbReference type="ARBA" id="ARBA00023163"/>
    </source>
</evidence>
<dbReference type="SMART" id="SM00345">
    <property type="entry name" value="HTH_GNTR"/>
    <property type="match status" value="1"/>
</dbReference>
<dbReference type="InterPro" id="IPR051446">
    <property type="entry name" value="HTH_trans_reg/aminotransferase"/>
</dbReference>
<dbReference type="Pfam" id="PF00392">
    <property type="entry name" value="GntR"/>
    <property type="match status" value="1"/>
</dbReference>
<dbReference type="Proteomes" id="UP001620597">
    <property type="component" value="Unassembled WGS sequence"/>
</dbReference>
<reference evidence="6 7" key="1">
    <citation type="submission" date="2024-03" db="EMBL/GenBank/DDBJ databases">
        <title>High-quality draft genome sequence of Oceanobacter sp. wDCs-4.</title>
        <authorList>
            <person name="Dong C."/>
        </authorList>
    </citation>
    <scope>NUCLEOTIDE SEQUENCE [LARGE SCALE GENOMIC DNA]</scope>
    <source>
        <strain evidence="7">wDCs-4</strain>
    </source>
</reference>
<evidence type="ECO:0000313" key="7">
    <source>
        <dbReference type="Proteomes" id="UP001620597"/>
    </source>
</evidence>
<dbReference type="InterPro" id="IPR036390">
    <property type="entry name" value="WH_DNA-bd_sf"/>
</dbReference>
<keyword evidence="3" id="KW-0238">DNA-binding</keyword>
<dbReference type="EMBL" id="JBBKTX010000037">
    <property type="protein sequence ID" value="MFK4754638.1"/>
    <property type="molecule type" value="Genomic_DNA"/>
</dbReference>
<comment type="caution">
    <text evidence="6">The sequence shown here is derived from an EMBL/GenBank/DDBJ whole genome shotgun (WGS) entry which is preliminary data.</text>
</comment>
<keyword evidence="7" id="KW-1185">Reference proteome</keyword>
<keyword evidence="4" id="KW-0804">Transcription</keyword>
<proteinExistence type="predicted"/>
<evidence type="ECO:0000313" key="6">
    <source>
        <dbReference type="EMBL" id="MFK4754638.1"/>
    </source>
</evidence>
<keyword evidence="2" id="KW-0805">Transcription regulation</keyword>
<dbReference type="SUPFAM" id="SSF46785">
    <property type="entry name" value="Winged helix' DNA-binding domain"/>
    <property type="match status" value="1"/>
</dbReference>
<gene>
    <name evidence="6" type="ORF">WG929_19735</name>
</gene>
<dbReference type="CDD" id="cd07377">
    <property type="entry name" value="WHTH_GntR"/>
    <property type="match status" value="1"/>
</dbReference>
<dbReference type="InterPro" id="IPR036388">
    <property type="entry name" value="WH-like_DNA-bd_sf"/>
</dbReference>
<protein>
    <submittedName>
        <fullName evidence="6">Winged helix-turn-helix domain-containing protein</fullName>
    </submittedName>
</protein>
<evidence type="ECO:0000259" key="5">
    <source>
        <dbReference type="PROSITE" id="PS50949"/>
    </source>
</evidence>
<evidence type="ECO:0000256" key="1">
    <source>
        <dbReference type="ARBA" id="ARBA00022898"/>
    </source>
</evidence>
<dbReference type="PANTHER" id="PTHR46577">
    <property type="entry name" value="HTH-TYPE TRANSCRIPTIONAL REGULATORY PROTEIN GABR"/>
    <property type="match status" value="1"/>
</dbReference>